<evidence type="ECO:0000259" key="1">
    <source>
        <dbReference type="PROSITE" id="PS50097"/>
    </source>
</evidence>
<dbReference type="Gene3D" id="3.30.710.10">
    <property type="entry name" value="Potassium Channel Kv1.1, Chain A"/>
    <property type="match status" value="2"/>
</dbReference>
<dbReference type="CDD" id="cd18186">
    <property type="entry name" value="BTB_POZ_ZBTB_KLHL-like"/>
    <property type="match status" value="2"/>
</dbReference>
<reference evidence="2 3" key="1">
    <citation type="submission" date="2017-03" db="EMBL/GenBank/DDBJ databases">
        <title>Genomes of endolithic fungi from Antarctica.</title>
        <authorList>
            <person name="Coleine C."/>
            <person name="Masonjones S."/>
            <person name="Stajich J.E."/>
        </authorList>
    </citation>
    <scope>NUCLEOTIDE SEQUENCE [LARGE SCALE GENOMIC DNA]</scope>
    <source>
        <strain evidence="2 3">CCFEE 5187</strain>
    </source>
</reference>
<gene>
    <name evidence="2" type="ORF">B0A49_03345</name>
</gene>
<dbReference type="SMART" id="SM00225">
    <property type="entry name" value="BTB"/>
    <property type="match status" value="2"/>
</dbReference>
<dbReference type="AlphaFoldDB" id="A0A4U0XSG2"/>
<organism evidence="2 3">
    <name type="scientific">Cryomyces minteri</name>
    <dbReference type="NCBI Taxonomy" id="331657"/>
    <lineage>
        <taxon>Eukaryota</taxon>
        <taxon>Fungi</taxon>
        <taxon>Dikarya</taxon>
        <taxon>Ascomycota</taxon>
        <taxon>Pezizomycotina</taxon>
        <taxon>Dothideomycetes</taxon>
        <taxon>Dothideomycetes incertae sedis</taxon>
        <taxon>Cryomyces</taxon>
    </lineage>
</organism>
<dbReference type="SUPFAM" id="SSF54695">
    <property type="entry name" value="POZ domain"/>
    <property type="match status" value="2"/>
</dbReference>
<dbReference type="STRING" id="331657.A0A4U0XSG2"/>
<evidence type="ECO:0000313" key="3">
    <source>
        <dbReference type="Proteomes" id="UP000308768"/>
    </source>
</evidence>
<dbReference type="Pfam" id="PF00651">
    <property type="entry name" value="BTB"/>
    <property type="match status" value="2"/>
</dbReference>
<feature type="domain" description="BTB" evidence="1">
    <location>
        <begin position="215"/>
        <end position="283"/>
    </location>
</feature>
<dbReference type="PANTHER" id="PTHR47843">
    <property type="entry name" value="BTB DOMAIN-CONTAINING PROTEIN-RELATED"/>
    <property type="match status" value="1"/>
</dbReference>
<dbReference type="InterPro" id="IPR000210">
    <property type="entry name" value="BTB/POZ_dom"/>
</dbReference>
<feature type="domain" description="BTB" evidence="1">
    <location>
        <begin position="22"/>
        <end position="90"/>
    </location>
</feature>
<dbReference type="PROSITE" id="PS50097">
    <property type="entry name" value="BTB"/>
    <property type="match status" value="2"/>
</dbReference>
<dbReference type="Proteomes" id="UP000308768">
    <property type="component" value="Unassembled WGS sequence"/>
</dbReference>
<dbReference type="InterPro" id="IPR011333">
    <property type="entry name" value="SKP1/BTB/POZ_sf"/>
</dbReference>
<keyword evidence="3" id="KW-1185">Reference proteome</keyword>
<proteinExistence type="predicted"/>
<sequence>MAYYGDSLRAGLKRFFNSEQFTDVTVRCSDGQELKAHKIVLCCQSPVLAAACNGHFLEASSGVIDLEDDDAEAVRAMVHYLYHSDYKHEDHKGPAGPLVLHAHVYAIADKYDIPALQTLAEDHFEDNALMAWDTNTAAFAHAISVVYSTRRFEYGRLRDIVVHISKKHLDHLLMKVEFEEVLSTHVKFAVDLVKRFSSPPKKKSLHYFFDSAQYSDLKIRCSDGHEIKVHRVVLSSQSPVFAAACHGPFREASSGVIDLDDDIPYAVHAMLHWFYHFDYNYDSKGRETSTSTHVQATAPDDKGKLQLDQHIDKKQKVDQQAGNAQVESDVSPLVFHVCTYAIADKYDLPALKDLARSKFAAVAVNAWNSASFTPAIRSIYATTPSTDRGLRDVVTSIAQAHITALLQDRSDFAAVLKEIAEIAADLVALMAKGYQPVERFQFTVRCGNGRCEAHYRAWNDQGASKCKCRNPMFLVSEG</sequence>
<name>A0A4U0XSG2_9PEZI</name>
<dbReference type="EMBL" id="NAJN01000100">
    <property type="protein sequence ID" value="TKA79406.1"/>
    <property type="molecule type" value="Genomic_DNA"/>
</dbReference>
<dbReference type="OrthoDB" id="3946101at2759"/>
<accession>A0A4U0XSG2</accession>
<evidence type="ECO:0000313" key="2">
    <source>
        <dbReference type="EMBL" id="TKA79406.1"/>
    </source>
</evidence>
<dbReference type="PANTHER" id="PTHR47843:SF5">
    <property type="entry name" value="BTB_POZ DOMAIN PROTEIN"/>
    <property type="match status" value="1"/>
</dbReference>
<comment type="caution">
    <text evidence="2">The sequence shown here is derived from an EMBL/GenBank/DDBJ whole genome shotgun (WGS) entry which is preliminary data.</text>
</comment>
<protein>
    <recommendedName>
        <fullName evidence="1">BTB domain-containing protein</fullName>
    </recommendedName>
</protein>